<dbReference type="AlphaFoldDB" id="A0A9N9E513"/>
<dbReference type="SUPFAM" id="SSF47095">
    <property type="entry name" value="HMG-box"/>
    <property type="match status" value="1"/>
</dbReference>
<reference evidence="2" key="1">
    <citation type="submission" date="2021-06" db="EMBL/GenBank/DDBJ databases">
        <authorList>
            <person name="Kallberg Y."/>
            <person name="Tangrot J."/>
            <person name="Rosling A."/>
        </authorList>
    </citation>
    <scope>NUCLEOTIDE SEQUENCE</scope>
    <source>
        <strain evidence="2">FL966</strain>
    </source>
</reference>
<dbReference type="InterPro" id="IPR036910">
    <property type="entry name" value="HMG_box_dom_sf"/>
</dbReference>
<evidence type="ECO:0000313" key="3">
    <source>
        <dbReference type="Proteomes" id="UP000789759"/>
    </source>
</evidence>
<sequence length="381" mass="44264">MSYLLSNCHSSDYHYNNDISDTALATTIPHSTFLFIHQVINGYISTTMHNMINKTIFLKLYKLITPHVDKNYRYFPPTAFEIYTRDTFARYTDNLKDHQIKDKLVDLSVQICREWKFASAETKEVYRVLERCSHIVYEYMMKISRHDNLEKNSLISISSLIPPSTFTSNTNNLRPEYKNKSFVSFIDQTDTRNKTLKRPIQSSTKQSSLSDHTNHSNHVQCPSHRQLISRNFPYPENPISSNTRKLNLLLHEDSSPSDIMDPSASQFQLDFANAFFYESSKRSVKRFPSINRSSQPSIAPQIRRESLTNTPTISSRFGFSNCQFPLMQTPLMQIREISPVCPIQILDMKPDFLNNAYDLKLVRSINEKLEIDLHCKVSYSL</sequence>
<evidence type="ECO:0000256" key="1">
    <source>
        <dbReference type="SAM" id="MobiDB-lite"/>
    </source>
</evidence>
<proteinExistence type="predicted"/>
<dbReference type="Proteomes" id="UP000789759">
    <property type="component" value="Unassembled WGS sequence"/>
</dbReference>
<name>A0A9N9E513_9GLOM</name>
<gene>
    <name evidence="2" type="ORF">CPELLU_LOCUS9693</name>
</gene>
<comment type="caution">
    <text evidence="2">The sequence shown here is derived from an EMBL/GenBank/DDBJ whole genome shotgun (WGS) entry which is preliminary data.</text>
</comment>
<protein>
    <submittedName>
        <fullName evidence="2">15044_t:CDS:1</fullName>
    </submittedName>
</protein>
<feature type="compositionally biased region" description="Polar residues" evidence="1">
    <location>
        <begin position="200"/>
        <end position="220"/>
    </location>
</feature>
<keyword evidence="3" id="KW-1185">Reference proteome</keyword>
<evidence type="ECO:0000313" key="2">
    <source>
        <dbReference type="EMBL" id="CAG8658665.1"/>
    </source>
</evidence>
<accession>A0A9N9E513</accession>
<organism evidence="2 3">
    <name type="scientific">Cetraspora pellucida</name>
    <dbReference type="NCBI Taxonomy" id="1433469"/>
    <lineage>
        <taxon>Eukaryota</taxon>
        <taxon>Fungi</taxon>
        <taxon>Fungi incertae sedis</taxon>
        <taxon>Mucoromycota</taxon>
        <taxon>Glomeromycotina</taxon>
        <taxon>Glomeromycetes</taxon>
        <taxon>Diversisporales</taxon>
        <taxon>Gigasporaceae</taxon>
        <taxon>Cetraspora</taxon>
    </lineage>
</organism>
<feature type="region of interest" description="Disordered" evidence="1">
    <location>
        <begin position="193"/>
        <end position="224"/>
    </location>
</feature>
<dbReference type="EMBL" id="CAJVQA010007570">
    <property type="protein sequence ID" value="CAG8658665.1"/>
    <property type="molecule type" value="Genomic_DNA"/>
</dbReference>
<dbReference type="OrthoDB" id="2346631at2759"/>